<comment type="caution">
    <text evidence="2">The sequence shown here is derived from an EMBL/GenBank/DDBJ whole genome shotgun (WGS) entry which is preliminary data.</text>
</comment>
<evidence type="ECO:0000313" key="2">
    <source>
        <dbReference type="EMBL" id="KAG1893808.1"/>
    </source>
</evidence>
<dbReference type="EMBL" id="JABBWK010000090">
    <property type="protein sequence ID" value="KAG1893808.1"/>
    <property type="molecule type" value="Genomic_DNA"/>
</dbReference>
<dbReference type="Proteomes" id="UP001195769">
    <property type="component" value="Unassembled WGS sequence"/>
</dbReference>
<gene>
    <name evidence="2" type="ORF">F5891DRAFT_1258269</name>
</gene>
<proteinExistence type="predicted"/>
<evidence type="ECO:0000256" key="1">
    <source>
        <dbReference type="SAM" id="MobiDB-lite"/>
    </source>
</evidence>
<sequence length="257" mass="29115">MPKTPRYFTESVTVTPKNIPATARDYARASCTKYFMERVDGMQSLEVPIQRGHIPRSLDRDPQPVQQDQQDHYSGIEENYFAGYDASGDVHDTTTASLDDEDTGLTRLSTETVARLKFPLKFTPSREGITTAAVKLYLPHSASDKDAQDNHRASRLDAGMQCYVSQCCRHFSNGWIQGIQSRISFKPVQSHVLHRLTSRWLTLYDSNVISIPSKDNRELTKDREGVSLNDITHQSRHQQCRKSRRRAESNGGAHCDS</sequence>
<name>A0AAD4DWC2_9AGAM</name>
<feature type="region of interest" description="Disordered" evidence="1">
    <location>
        <begin position="229"/>
        <end position="257"/>
    </location>
</feature>
<dbReference type="AlphaFoldDB" id="A0AAD4DWC2"/>
<accession>A0AAD4DWC2</accession>
<organism evidence="2 3">
    <name type="scientific">Suillus fuscotomentosus</name>
    <dbReference type="NCBI Taxonomy" id="1912939"/>
    <lineage>
        <taxon>Eukaryota</taxon>
        <taxon>Fungi</taxon>
        <taxon>Dikarya</taxon>
        <taxon>Basidiomycota</taxon>
        <taxon>Agaricomycotina</taxon>
        <taxon>Agaricomycetes</taxon>
        <taxon>Agaricomycetidae</taxon>
        <taxon>Boletales</taxon>
        <taxon>Suillineae</taxon>
        <taxon>Suillaceae</taxon>
        <taxon>Suillus</taxon>
    </lineage>
</organism>
<evidence type="ECO:0000313" key="3">
    <source>
        <dbReference type="Proteomes" id="UP001195769"/>
    </source>
</evidence>
<dbReference type="RefSeq" id="XP_041219384.1">
    <property type="nucleotide sequence ID" value="XM_041370066.1"/>
</dbReference>
<keyword evidence="3" id="KW-1185">Reference proteome</keyword>
<reference evidence="2" key="1">
    <citation type="journal article" date="2020" name="New Phytol.">
        <title>Comparative genomics reveals dynamic genome evolution in host specialist ectomycorrhizal fungi.</title>
        <authorList>
            <person name="Lofgren L.A."/>
            <person name="Nguyen N.H."/>
            <person name="Vilgalys R."/>
            <person name="Ruytinx J."/>
            <person name="Liao H.L."/>
            <person name="Branco S."/>
            <person name="Kuo A."/>
            <person name="LaButti K."/>
            <person name="Lipzen A."/>
            <person name="Andreopoulos W."/>
            <person name="Pangilinan J."/>
            <person name="Riley R."/>
            <person name="Hundley H."/>
            <person name="Na H."/>
            <person name="Barry K."/>
            <person name="Grigoriev I.V."/>
            <person name="Stajich J.E."/>
            <person name="Kennedy P.G."/>
        </authorList>
    </citation>
    <scope>NUCLEOTIDE SEQUENCE</scope>
    <source>
        <strain evidence="2">FC203</strain>
    </source>
</reference>
<protein>
    <submittedName>
        <fullName evidence="2">Uncharacterized protein</fullName>
    </submittedName>
</protein>
<feature type="compositionally biased region" description="Basic residues" evidence="1">
    <location>
        <begin position="234"/>
        <end position="245"/>
    </location>
</feature>
<dbReference type="GeneID" id="64664364"/>